<evidence type="ECO:0000313" key="2">
    <source>
        <dbReference type="EnsemblPlants" id="cds.evm.model.03.1051"/>
    </source>
</evidence>
<evidence type="ECO:0000313" key="3">
    <source>
        <dbReference type="Proteomes" id="UP000596661"/>
    </source>
</evidence>
<evidence type="ECO:0000256" key="1">
    <source>
        <dbReference type="SAM" id="MobiDB-lite"/>
    </source>
</evidence>
<feature type="region of interest" description="Disordered" evidence="1">
    <location>
        <begin position="1"/>
        <end position="23"/>
    </location>
</feature>
<name>A0A803P3S2_CANSA</name>
<proteinExistence type="predicted"/>
<dbReference type="Proteomes" id="UP000596661">
    <property type="component" value="Chromosome 3"/>
</dbReference>
<dbReference type="EMBL" id="UZAU01000280">
    <property type="status" value="NOT_ANNOTATED_CDS"/>
    <property type="molecule type" value="Genomic_DNA"/>
</dbReference>
<reference evidence="2" key="1">
    <citation type="submission" date="2018-11" db="EMBL/GenBank/DDBJ databases">
        <authorList>
            <person name="Grassa J C."/>
        </authorList>
    </citation>
    <scope>NUCLEOTIDE SEQUENCE [LARGE SCALE GENOMIC DNA]</scope>
</reference>
<dbReference type="AlphaFoldDB" id="A0A803P3S2"/>
<sequence length="131" mass="14984">MKKKKVTRNPTFRSRVEDPPSNQEFKIVDESAIDELDGIAILEIQSCSQMIEDEELIEKSNLRSIEKLVNGGLKSSIEAMLNTNLAKEVEKEDFQTSAQRHWAKLKEGQKISAAAKLRYEELMIKFCKRVA</sequence>
<dbReference type="EnsemblPlants" id="evm.model.03.1051">
    <property type="protein sequence ID" value="cds.evm.model.03.1051"/>
    <property type="gene ID" value="evm.TU.03.1051"/>
</dbReference>
<dbReference type="Gramene" id="evm.model.03.1051">
    <property type="protein sequence ID" value="cds.evm.model.03.1051"/>
    <property type="gene ID" value="evm.TU.03.1051"/>
</dbReference>
<protein>
    <submittedName>
        <fullName evidence="2">Uncharacterized protein</fullName>
    </submittedName>
</protein>
<reference evidence="2" key="2">
    <citation type="submission" date="2021-03" db="UniProtKB">
        <authorList>
            <consortium name="EnsemblPlants"/>
        </authorList>
    </citation>
    <scope>IDENTIFICATION</scope>
</reference>
<accession>A0A803P3S2</accession>
<keyword evidence="3" id="KW-1185">Reference proteome</keyword>
<organism evidence="2 3">
    <name type="scientific">Cannabis sativa</name>
    <name type="common">Hemp</name>
    <name type="synonym">Marijuana</name>
    <dbReference type="NCBI Taxonomy" id="3483"/>
    <lineage>
        <taxon>Eukaryota</taxon>
        <taxon>Viridiplantae</taxon>
        <taxon>Streptophyta</taxon>
        <taxon>Embryophyta</taxon>
        <taxon>Tracheophyta</taxon>
        <taxon>Spermatophyta</taxon>
        <taxon>Magnoliopsida</taxon>
        <taxon>eudicotyledons</taxon>
        <taxon>Gunneridae</taxon>
        <taxon>Pentapetalae</taxon>
        <taxon>rosids</taxon>
        <taxon>fabids</taxon>
        <taxon>Rosales</taxon>
        <taxon>Cannabaceae</taxon>
        <taxon>Cannabis</taxon>
    </lineage>
</organism>